<accession>X1QR92</accession>
<name>X1QR92_9ZZZZ</name>
<protein>
    <submittedName>
        <fullName evidence="1">Uncharacterized protein</fullName>
    </submittedName>
</protein>
<dbReference type="EMBL" id="BARW01003774">
    <property type="protein sequence ID" value="GAI70773.1"/>
    <property type="molecule type" value="Genomic_DNA"/>
</dbReference>
<organism evidence="1">
    <name type="scientific">marine sediment metagenome</name>
    <dbReference type="NCBI Taxonomy" id="412755"/>
    <lineage>
        <taxon>unclassified sequences</taxon>
        <taxon>metagenomes</taxon>
        <taxon>ecological metagenomes</taxon>
    </lineage>
</organism>
<proteinExistence type="predicted"/>
<dbReference type="AlphaFoldDB" id="X1QR92"/>
<reference evidence="1" key="1">
    <citation type="journal article" date="2014" name="Front. Microbiol.">
        <title>High frequency of phylogenetically diverse reductive dehalogenase-homologous genes in deep subseafloor sedimentary metagenomes.</title>
        <authorList>
            <person name="Kawai M."/>
            <person name="Futagami T."/>
            <person name="Toyoda A."/>
            <person name="Takaki Y."/>
            <person name="Nishi S."/>
            <person name="Hori S."/>
            <person name="Arai W."/>
            <person name="Tsubouchi T."/>
            <person name="Morono Y."/>
            <person name="Uchiyama I."/>
            <person name="Ito T."/>
            <person name="Fujiyama A."/>
            <person name="Inagaki F."/>
            <person name="Takami H."/>
        </authorList>
    </citation>
    <scope>NUCLEOTIDE SEQUENCE</scope>
    <source>
        <strain evidence="1">Expedition CK06-06</strain>
    </source>
</reference>
<feature type="non-terminal residue" evidence="1">
    <location>
        <position position="1"/>
    </location>
</feature>
<sequence length="36" mass="3992">LFNSIIGEFVTVKGSLQSLNAGDFPQIVQRQKKQEA</sequence>
<comment type="caution">
    <text evidence="1">The sequence shown here is derived from an EMBL/GenBank/DDBJ whole genome shotgun (WGS) entry which is preliminary data.</text>
</comment>
<evidence type="ECO:0000313" key="1">
    <source>
        <dbReference type="EMBL" id="GAI70773.1"/>
    </source>
</evidence>
<gene>
    <name evidence="1" type="ORF">S12H4_09350</name>
</gene>